<dbReference type="Pfam" id="PF09339">
    <property type="entry name" value="HTH_IclR"/>
    <property type="match status" value="1"/>
</dbReference>
<dbReference type="InterPro" id="IPR029016">
    <property type="entry name" value="GAF-like_dom_sf"/>
</dbReference>
<comment type="caution">
    <text evidence="6">The sequence shown here is derived from an EMBL/GenBank/DDBJ whole genome shotgun (WGS) entry which is preliminary data.</text>
</comment>
<dbReference type="InterPro" id="IPR036390">
    <property type="entry name" value="WH_DNA-bd_sf"/>
</dbReference>
<gene>
    <name evidence="6" type="ORF">ACFSUD_13950</name>
</gene>
<evidence type="ECO:0000256" key="1">
    <source>
        <dbReference type="ARBA" id="ARBA00023015"/>
    </source>
</evidence>
<evidence type="ECO:0000259" key="4">
    <source>
        <dbReference type="PROSITE" id="PS51077"/>
    </source>
</evidence>
<keyword evidence="1" id="KW-0805">Transcription regulation</keyword>
<feature type="domain" description="HTH iclR-type" evidence="4">
    <location>
        <begin position="4"/>
        <end position="65"/>
    </location>
</feature>
<dbReference type="PROSITE" id="PS51077">
    <property type="entry name" value="HTH_ICLR"/>
    <property type="match status" value="1"/>
</dbReference>
<dbReference type="Gene3D" id="3.30.450.40">
    <property type="match status" value="1"/>
</dbReference>
<proteinExistence type="predicted"/>
<organism evidence="6 7">
    <name type="scientific">Sulfitobacter aestuarii</name>
    <dbReference type="NCBI Taxonomy" id="2161676"/>
    <lineage>
        <taxon>Bacteria</taxon>
        <taxon>Pseudomonadati</taxon>
        <taxon>Pseudomonadota</taxon>
        <taxon>Alphaproteobacteria</taxon>
        <taxon>Rhodobacterales</taxon>
        <taxon>Roseobacteraceae</taxon>
        <taxon>Sulfitobacter</taxon>
    </lineage>
</organism>
<evidence type="ECO:0000313" key="7">
    <source>
        <dbReference type="Proteomes" id="UP001597474"/>
    </source>
</evidence>
<keyword evidence="7" id="KW-1185">Reference proteome</keyword>
<evidence type="ECO:0000256" key="3">
    <source>
        <dbReference type="ARBA" id="ARBA00023163"/>
    </source>
</evidence>
<keyword evidence="2" id="KW-0238">DNA-binding</keyword>
<dbReference type="PANTHER" id="PTHR30136:SF23">
    <property type="entry name" value="DNA-BINDING TRANSCRIPTIONAL ACTIVATOR MHPR"/>
    <property type="match status" value="1"/>
</dbReference>
<dbReference type="InterPro" id="IPR050707">
    <property type="entry name" value="HTH_MetabolicPath_Reg"/>
</dbReference>
<dbReference type="SUPFAM" id="SSF46785">
    <property type="entry name" value="Winged helix' DNA-binding domain"/>
    <property type="match status" value="1"/>
</dbReference>
<dbReference type="InterPro" id="IPR036388">
    <property type="entry name" value="WH-like_DNA-bd_sf"/>
</dbReference>
<protein>
    <submittedName>
        <fullName evidence="6">Helix-turn-helix domain-containing protein</fullName>
    </submittedName>
</protein>
<dbReference type="Proteomes" id="UP001597474">
    <property type="component" value="Unassembled WGS sequence"/>
</dbReference>
<accession>A0ABW5U5U0</accession>
<evidence type="ECO:0000256" key="2">
    <source>
        <dbReference type="ARBA" id="ARBA00023125"/>
    </source>
</evidence>
<dbReference type="RefSeq" id="WP_386375222.1">
    <property type="nucleotide sequence ID" value="NZ_JBHUMP010000012.1"/>
</dbReference>
<reference evidence="7" key="1">
    <citation type="journal article" date="2019" name="Int. J. Syst. Evol. Microbiol.">
        <title>The Global Catalogue of Microorganisms (GCM) 10K type strain sequencing project: providing services to taxonomists for standard genome sequencing and annotation.</title>
        <authorList>
            <consortium name="The Broad Institute Genomics Platform"/>
            <consortium name="The Broad Institute Genome Sequencing Center for Infectious Disease"/>
            <person name="Wu L."/>
            <person name="Ma J."/>
        </authorList>
    </citation>
    <scope>NUCLEOTIDE SEQUENCE [LARGE SCALE GENOMIC DNA]</scope>
    <source>
        <strain evidence="7">TISTR 2562</strain>
    </source>
</reference>
<dbReference type="PANTHER" id="PTHR30136">
    <property type="entry name" value="HELIX-TURN-HELIX TRANSCRIPTIONAL REGULATOR, ICLR FAMILY"/>
    <property type="match status" value="1"/>
</dbReference>
<dbReference type="SMART" id="SM00346">
    <property type="entry name" value="HTH_ICLR"/>
    <property type="match status" value="1"/>
</dbReference>
<sequence length="261" mass="28333">MKLNRSIQRGLLVLQTISDSGPSSLAFLADRTGLAKPTLLRICATMEAARWLTRRSGDGRYQLGTAFPSFGAARDQTEQLVEAGCQEIVQLSEDTGLGADLASAIGRGRVEIVDSTRHFNLHEVYPDCIGFRPSPFRSALGLAYLAALPEERRIATLRDLKLHAARNEASALAAFPQRFRDFLARGYAIREDGYWGRAVDYGAVPSAIAVPILAKGHPVGALNLVWAAKNHTVPEVAQRHLATLQKTAAAIGQRMPPVLEP</sequence>
<dbReference type="InterPro" id="IPR005471">
    <property type="entry name" value="Tscrpt_reg_IclR_N"/>
</dbReference>
<dbReference type="SUPFAM" id="SSF55781">
    <property type="entry name" value="GAF domain-like"/>
    <property type="match status" value="1"/>
</dbReference>
<evidence type="ECO:0000259" key="5">
    <source>
        <dbReference type="PROSITE" id="PS51078"/>
    </source>
</evidence>
<dbReference type="Gene3D" id="1.10.10.10">
    <property type="entry name" value="Winged helix-like DNA-binding domain superfamily/Winged helix DNA-binding domain"/>
    <property type="match status" value="1"/>
</dbReference>
<dbReference type="PROSITE" id="PS51078">
    <property type="entry name" value="ICLR_ED"/>
    <property type="match status" value="1"/>
</dbReference>
<name>A0ABW5U5U0_9RHOB</name>
<dbReference type="EMBL" id="JBHUMP010000012">
    <property type="protein sequence ID" value="MFD2740685.1"/>
    <property type="molecule type" value="Genomic_DNA"/>
</dbReference>
<dbReference type="InterPro" id="IPR014757">
    <property type="entry name" value="Tscrpt_reg_IclR_C"/>
</dbReference>
<keyword evidence="3" id="KW-0804">Transcription</keyword>
<feature type="domain" description="IclR-ED" evidence="5">
    <location>
        <begin position="66"/>
        <end position="257"/>
    </location>
</feature>
<evidence type="ECO:0000313" key="6">
    <source>
        <dbReference type="EMBL" id="MFD2740685.1"/>
    </source>
</evidence>